<evidence type="ECO:0000313" key="4">
    <source>
        <dbReference type="Proteomes" id="UP000650424"/>
    </source>
</evidence>
<dbReference type="RefSeq" id="WP_186945791.1">
    <property type="nucleotide sequence ID" value="NZ_JACOGF010000002.1"/>
</dbReference>
<dbReference type="InterPro" id="IPR029021">
    <property type="entry name" value="Prot-tyrosine_phosphatase-like"/>
</dbReference>
<dbReference type="PANTHER" id="PTHR31126:SF1">
    <property type="entry name" value="TYROSINE SPECIFIC PROTEIN PHOSPHATASES DOMAIN-CONTAINING PROTEIN"/>
    <property type="match status" value="1"/>
</dbReference>
<feature type="domain" description="Tyrosine specific protein phosphatases" evidence="2">
    <location>
        <begin position="119"/>
        <end position="221"/>
    </location>
</feature>
<dbReference type="Pfam" id="PF13350">
    <property type="entry name" value="Y_phosphatase3"/>
    <property type="match status" value="1"/>
</dbReference>
<evidence type="ECO:0000259" key="2">
    <source>
        <dbReference type="PROSITE" id="PS50056"/>
    </source>
</evidence>
<dbReference type="PROSITE" id="PS00383">
    <property type="entry name" value="TYR_PHOSPHATASE_1"/>
    <property type="match status" value="1"/>
</dbReference>
<comment type="caution">
    <text evidence="3">The sequence shown here is derived from an EMBL/GenBank/DDBJ whole genome shotgun (WGS) entry which is preliminary data.</text>
</comment>
<gene>
    <name evidence="3" type="ORF">H8L32_03440</name>
</gene>
<dbReference type="InterPro" id="IPR000387">
    <property type="entry name" value="Tyr_Pase_dom"/>
</dbReference>
<dbReference type="EMBL" id="JACOGF010000002">
    <property type="protein sequence ID" value="MBC3916530.1"/>
    <property type="molecule type" value="Genomic_DNA"/>
</dbReference>
<evidence type="ECO:0000313" key="3">
    <source>
        <dbReference type="EMBL" id="MBC3916530.1"/>
    </source>
</evidence>
<proteinExistence type="inferred from homology"/>
<accession>A0ABR6ZMA0</accession>
<comment type="similarity">
    <text evidence="1">Belongs to the protein-tyrosine phosphatase family.</text>
</comment>
<sequence length="268" mass="30502">MPAVPHVTELVHPFEKLSNFRDVGGCHTADGHRLRTGILYRSEELSRLTRQDQIKFQALGIRLICDLRSPEESRKRQARLSQTDMADLTMVNIPLHQTTSQDGSRRRILGFVFGKSGGEQFMDFSRTYYEQLAFGQAGPLREIICRLAQERNLPALIHCTAGKDRTGFVVALIQLLVGVPYPVVMQDYLRTNDYFTLRLAGFIRMVRTLTLGQVSAERLKQILMAHPESLDTVYQEILKRHGSVECYLREACGIGNETLQQLKQRLLA</sequence>
<evidence type="ECO:0000256" key="1">
    <source>
        <dbReference type="ARBA" id="ARBA00009580"/>
    </source>
</evidence>
<dbReference type="Proteomes" id="UP000650424">
    <property type="component" value="Unassembled WGS sequence"/>
</dbReference>
<dbReference type="InterPro" id="IPR026893">
    <property type="entry name" value="Tyr/Ser_Pase_IphP-type"/>
</dbReference>
<reference evidence="3 4" key="1">
    <citation type="submission" date="2020-08" db="EMBL/GenBank/DDBJ databases">
        <title>Novel species isolated from subtropical streams in China.</title>
        <authorList>
            <person name="Lu H."/>
        </authorList>
    </citation>
    <scope>NUCLEOTIDE SEQUENCE [LARGE SCALE GENOMIC DNA]</scope>
    <source>
        <strain evidence="3 4">CY18W</strain>
    </source>
</reference>
<dbReference type="SUPFAM" id="SSF52799">
    <property type="entry name" value="(Phosphotyrosine protein) phosphatases II"/>
    <property type="match status" value="1"/>
</dbReference>
<organism evidence="3 4">
    <name type="scientific">Undibacterium hunanense</name>
    <dbReference type="NCBI Taxonomy" id="2762292"/>
    <lineage>
        <taxon>Bacteria</taxon>
        <taxon>Pseudomonadati</taxon>
        <taxon>Pseudomonadota</taxon>
        <taxon>Betaproteobacteria</taxon>
        <taxon>Burkholderiales</taxon>
        <taxon>Oxalobacteraceae</taxon>
        <taxon>Undibacterium</taxon>
    </lineage>
</organism>
<dbReference type="Gene3D" id="3.90.190.10">
    <property type="entry name" value="Protein tyrosine phosphatase superfamily"/>
    <property type="match status" value="1"/>
</dbReference>
<dbReference type="InterPro" id="IPR016130">
    <property type="entry name" value="Tyr_Pase_AS"/>
</dbReference>
<dbReference type="PANTHER" id="PTHR31126">
    <property type="entry name" value="TYROSINE-PROTEIN PHOSPHATASE"/>
    <property type="match status" value="1"/>
</dbReference>
<protein>
    <submittedName>
        <fullName evidence="3">Tyrosine-protein phosphatase</fullName>
    </submittedName>
</protein>
<name>A0ABR6ZMA0_9BURK</name>
<keyword evidence="4" id="KW-1185">Reference proteome</keyword>
<dbReference type="PROSITE" id="PS50056">
    <property type="entry name" value="TYR_PHOSPHATASE_2"/>
    <property type="match status" value="1"/>
</dbReference>